<evidence type="ECO:0000313" key="3">
    <source>
        <dbReference type="Proteomes" id="UP001642464"/>
    </source>
</evidence>
<dbReference type="EMBL" id="CAXAMM010001199">
    <property type="protein sequence ID" value="CAK8990945.1"/>
    <property type="molecule type" value="Genomic_DNA"/>
</dbReference>
<organism evidence="2 3">
    <name type="scientific">Durusdinium trenchii</name>
    <dbReference type="NCBI Taxonomy" id="1381693"/>
    <lineage>
        <taxon>Eukaryota</taxon>
        <taxon>Sar</taxon>
        <taxon>Alveolata</taxon>
        <taxon>Dinophyceae</taxon>
        <taxon>Suessiales</taxon>
        <taxon>Symbiodiniaceae</taxon>
        <taxon>Durusdinium</taxon>
    </lineage>
</organism>
<dbReference type="Pfam" id="PF09851">
    <property type="entry name" value="SHOCT"/>
    <property type="match status" value="1"/>
</dbReference>
<name>A0ABP0HLB2_9DINO</name>
<protein>
    <recommendedName>
        <fullName evidence="1">SHOCT domain-containing protein</fullName>
    </recommendedName>
</protein>
<reference evidence="2 3" key="1">
    <citation type="submission" date="2024-02" db="EMBL/GenBank/DDBJ databases">
        <authorList>
            <person name="Chen Y."/>
            <person name="Shah S."/>
            <person name="Dougan E. K."/>
            <person name="Thang M."/>
            <person name="Chan C."/>
        </authorList>
    </citation>
    <scope>NUCLEOTIDE SEQUENCE [LARGE SCALE GENOMIC DNA]</scope>
</reference>
<keyword evidence="3" id="KW-1185">Reference proteome</keyword>
<dbReference type="InterPro" id="IPR018649">
    <property type="entry name" value="SHOCT"/>
</dbReference>
<proteinExistence type="predicted"/>
<dbReference type="Proteomes" id="UP001642464">
    <property type="component" value="Unassembled WGS sequence"/>
</dbReference>
<evidence type="ECO:0000313" key="2">
    <source>
        <dbReference type="EMBL" id="CAK8990945.1"/>
    </source>
</evidence>
<gene>
    <name evidence="2" type="ORF">SCF082_LOCUS2446</name>
</gene>
<comment type="caution">
    <text evidence="2">The sequence shown here is derived from an EMBL/GenBank/DDBJ whole genome shotgun (WGS) entry which is preliminary data.</text>
</comment>
<accession>A0ABP0HLB2</accession>
<sequence>MSLADKSSEAKALKEDCFHTRDVIAELSRLPAFLVASEHWLAEATAKLALKGCGREEIAYLMGIHAEALHEDLPSSFPEVGTPILDVAFLPSSAVCRIQGSVSSAHLNGKQCTLGRQLLADDTHALVHVEGEEAAGAMLLARKNLIFEAIGQLNESNAPPMPSEELPSPSQILGSSLPVKGEEAAQWLCAVVMRLLVKGCGKEEIGFILSLPAKGQEASFGNSNMPSSITADQLGQLLQDLSFCPPGAECRVEGAKSSGKLNGLQGVLTEACPGHASHAKLQLPGEGEVLIHRKNLRLISYAGLCTDGKKEVNVHTAGTAGLCSWCCSLSVAPKTSKIDSSEKLTGELHRLADLKAGGLLSEDEFQAAKAKLLA</sequence>
<evidence type="ECO:0000259" key="1">
    <source>
        <dbReference type="Pfam" id="PF09851"/>
    </source>
</evidence>
<feature type="domain" description="SHOCT" evidence="1">
    <location>
        <begin position="347"/>
        <end position="373"/>
    </location>
</feature>